<proteinExistence type="predicted"/>
<comment type="caution">
    <text evidence="2">The sequence shown here is derived from an EMBL/GenBank/DDBJ whole genome shotgun (WGS) entry which is preliminary data.</text>
</comment>
<feature type="region of interest" description="Disordered" evidence="1">
    <location>
        <begin position="60"/>
        <end position="100"/>
    </location>
</feature>
<evidence type="ECO:0000313" key="3">
    <source>
        <dbReference type="Proteomes" id="UP001255856"/>
    </source>
</evidence>
<evidence type="ECO:0000256" key="1">
    <source>
        <dbReference type="SAM" id="MobiDB-lite"/>
    </source>
</evidence>
<keyword evidence="3" id="KW-1185">Reference proteome</keyword>
<dbReference type="EMBL" id="JASFZW010000005">
    <property type="protein sequence ID" value="KAK2077891.1"/>
    <property type="molecule type" value="Genomic_DNA"/>
</dbReference>
<sequence length="100" mass="10436">MGDFMTRMNEVKAIYDEAFRAYRTTVEAVTRTTGAWEAAGAHAPTLAAGLPVNFVVQSQAATRSGAGQPRPAPVAANQTSRPAPSPAAPVRRDAPSAAKK</sequence>
<organism evidence="2 3">
    <name type="scientific">Prototheca wickerhamii</name>
    <dbReference type="NCBI Taxonomy" id="3111"/>
    <lineage>
        <taxon>Eukaryota</taxon>
        <taxon>Viridiplantae</taxon>
        <taxon>Chlorophyta</taxon>
        <taxon>core chlorophytes</taxon>
        <taxon>Trebouxiophyceae</taxon>
        <taxon>Chlorellales</taxon>
        <taxon>Chlorellaceae</taxon>
        <taxon>Prototheca</taxon>
    </lineage>
</organism>
<dbReference type="AlphaFoldDB" id="A0AAD9IHS4"/>
<dbReference type="Proteomes" id="UP001255856">
    <property type="component" value="Unassembled WGS sequence"/>
</dbReference>
<protein>
    <submittedName>
        <fullName evidence="2">Uncharacterized protein</fullName>
    </submittedName>
</protein>
<name>A0AAD9IHS4_PROWI</name>
<accession>A0AAD9IHS4</accession>
<gene>
    <name evidence="2" type="ORF">QBZ16_003759</name>
</gene>
<evidence type="ECO:0000313" key="2">
    <source>
        <dbReference type="EMBL" id="KAK2077891.1"/>
    </source>
</evidence>
<reference evidence="2" key="1">
    <citation type="submission" date="2021-01" db="EMBL/GenBank/DDBJ databases">
        <authorList>
            <person name="Eckstrom K.M.E."/>
        </authorList>
    </citation>
    <scope>NUCLEOTIDE SEQUENCE</scope>
    <source>
        <strain evidence="2">UVCC 0001</strain>
    </source>
</reference>